<dbReference type="PIRSF" id="PIRSF000098">
    <property type="entry name" value="Homoser_dehydrog"/>
    <property type="match status" value="1"/>
</dbReference>
<keyword evidence="16" id="KW-1185">Reference proteome</keyword>
<evidence type="ECO:0000256" key="7">
    <source>
        <dbReference type="ARBA" id="ARBA00022697"/>
    </source>
</evidence>
<dbReference type="CDD" id="cd04881">
    <property type="entry name" value="ACT_HSDH-Hom"/>
    <property type="match status" value="1"/>
</dbReference>
<evidence type="ECO:0000256" key="12">
    <source>
        <dbReference type="PIRSR" id="PIRSR000098-2"/>
    </source>
</evidence>
<dbReference type="AlphaFoldDB" id="A0A927HYX1"/>
<dbReference type="InterPro" id="IPR016204">
    <property type="entry name" value="HDH"/>
</dbReference>
<dbReference type="Gene3D" id="3.30.70.260">
    <property type="match status" value="1"/>
</dbReference>
<comment type="similarity">
    <text evidence="3 13">Belongs to the homoserine dehydrogenase family.</text>
</comment>
<comment type="pathway">
    <text evidence="2">Amino-acid biosynthesis; L-methionine biosynthesis via de novo pathway; L-homoserine from L-aspartate: step 3/3.</text>
</comment>
<evidence type="ECO:0000256" key="8">
    <source>
        <dbReference type="ARBA" id="ARBA00022857"/>
    </source>
</evidence>
<proteinExistence type="inferred from homology"/>
<accession>A0A927HYX1</accession>
<dbReference type="NCBIfam" id="NF004976">
    <property type="entry name" value="PRK06349.1"/>
    <property type="match status" value="1"/>
</dbReference>
<dbReference type="PROSITE" id="PS51671">
    <property type="entry name" value="ACT"/>
    <property type="match status" value="1"/>
</dbReference>
<evidence type="ECO:0000256" key="9">
    <source>
        <dbReference type="ARBA" id="ARBA00023002"/>
    </source>
</evidence>
<dbReference type="SUPFAM" id="SSF55021">
    <property type="entry name" value="ACT-like"/>
    <property type="match status" value="1"/>
</dbReference>
<dbReference type="Pfam" id="PF03447">
    <property type="entry name" value="NAD_binding_3"/>
    <property type="match status" value="1"/>
</dbReference>
<dbReference type="Gene3D" id="3.40.50.720">
    <property type="entry name" value="NAD(P)-binding Rossmann-like Domain"/>
    <property type="match status" value="1"/>
</dbReference>
<dbReference type="GO" id="GO:0050661">
    <property type="term" value="F:NADP binding"/>
    <property type="evidence" value="ECO:0007669"/>
    <property type="project" value="InterPro"/>
</dbReference>
<keyword evidence="8 12" id="KW-0521">NADP</keyword>
<feature type="binding site" evidence="12">
    <location>
        <position position="200"/>
    </location>
    <ligand>
        <name>L-homoserine</name>
        <dbReference type="ChEBI" id="CHEBI:57476"/>
    </ligand>
</feature>
<evidence type="ECO:0000256" key="13">
    <source>
        <dbReference type="RuleBase" id="RU004171"/>
    </source>
</evidence>
<evidence type="ECO:0000256" key="1">
    <source>
        <dbReference type="ARBA" id="ARBA00005056"/>
    </source>
</evidence>
<sequence>MTSAVLPNASQPLRIGLAGLGTVGASVLKILQRQENALAARCGRAIRVVAVSARDRKRDRGIDLGGFTWFDDPVALAKSAEVDCVVELMGGSDGPAKAAVEAALSAGKHVVTANKALLAAHGVALAELAESNGVALAFEASSAGGIPVVKTLREALAGNNVSRISGILNGTCNYILSRMEQEGLTFEACLADAQRLGYAEADPTFDVEGFDTAHKLAILTSLSFGTKIDAEAIHVEGISAITPLDLRMADELGYRIKLLGVAERTKTGIEQRVHPTMVPKASAIAQVMGVLNAVSIDADAVREITLVGPGAGGDPTASAVVADIADVARGTAGLPFGLPVGRLEEPTRAPMQRHEGGYYVRLAVADRPGAAAAIATRMAEADISLESIVQRRSPEAVNRDPGGRSGAPVPVVLITYATSESAIRAALEKVTADGHVAEPPQVIRIERE</sequence>
<gene>
    <name evidence="15" type="ORF">IED13_04110</name>
</gene>
<dbReference type="Proteomes" id="UP000619295">
    <property type="component" value="Unassembled WGS sequence"/>
</dbReference>
<reference evidence="15" key="1">
    <citation type="submission" date="2020-09" db="EMBL/GenBank/DDBJ databases">
        <title>Bosea spartocytisi sp. nov. a root nodule endophyte of Spartocytisus supranubius in the high mountain ecosystem fo the Teide National Park (Canary Islands, Spain).</title>
        <authorList>
            <person name="Pulido-Suarez L."/>
            <person name="Peix A."/>
            <person name="Igual J.M."/>
            <person name="Socas-Perez N."/>
            <person name="Velazquez E."/>
            <person name="Flores-Felix J.D."/>
            <person name="Leon-Barrios M."/>
        </authorList>
    </citation>
    <scope>NUCLEOTIDE SEQUENCE</scope>
    <source>
        <strain evidence="15">SSUT16</strain>
    </source>
</reference>
<dbReference type="SUPFAM" id="SSF55347">
    <property type="entry name" value="Glyceraldehyde-3-phosphate dehydrogenase-like, C-terminal domain"/>
    <property type="match status" value="1"/>
</dbReference>
<evidence type="ECO:0000313" key="15">
    <source>
        <dbReference type="EMBL" id="MBD3844871.1"/>
    </source>
</evidence>
<feature type="binding site" evidence="12">
    <location>
        <position position="115"/>
    </location>
    <ligand>
        <name>NADPH</name>
        <dbReference type="ChEBI" id="CHEBI:57783"/>
    </ligand>
</feature>
<comment type="pathway">
    <text evidence="1">Amino-acid biosynthesis; L-threonine biosynthesis; L-threonine from L-aspartate: step 3/5.</text>
</comment>
<dbReference type="PANTHER" id="PTHR43331">
    <property type="entry name" value="HOMOSERINE DEHYDROGENASE"/>
    <property type="match status" value="1"/>
</dbReference>
<keyword evidence="7" id="KW-0791">Threonine biosynthesis</keyword>
<dbReference type="FunFam" id="3.30.360.10:FF:000005">
    <property type="entry name" value="Homoserine dehydrogenase"/>
    <property type="match status" value="1"/>
</dbReference>
<keyword evidence="9" id="KW-0560">Oxidoreductase</keyword>
<dbReference type="InterPro" id="IPR045865">
    <property type="entry name" value="ACT-like_dom_sf"/>
</dbReference>
<dbReference type="InterPro" id="IPR002912">
    <property type="entry name" value="ACT_dom"/>
</dbReference>
<protein>
    <recommendedName>
        <fullName evidence="5">Homoserine dehydrogenase</fullName>
        <ecNumber evidence="4">1.1.1.3</ecNumber>
    </recommendedName>
</protein>
<keyword evidence="6" id="KW-0028">Amino-acid biosynthesis</keyword>
<feature type="active site" description="Proton donor" evidence="11">
    <location>
        <position position="215"/>
    </location>
</feature>
<feature type="binding site" evidence="12">
    <location>
        <begin position="18"/>
        <end position="25"/>
    </location>
    <ligand>
        <name>NADP(+)</name>
        <dbReference type="ChEBI" id="CHEBI:58349"/>
    </ligand>
</feature>
<dbReference type="InterPro" id="IPR036291">
    <property type="entry name" value="NAD(P)-bd_dom_sf"/>
</dbReference>
<evidence type="ECO:0000256" key="3">
    <source>
        <dbReference type="ARBA" id="ARBA00006753"/>
    </source>
</evidence>
<evidence type="ECO:0000256" key="11">
    <source>
        <dbReference type="PIRSR" id="PIRSR000098-1"/>
    </source>
</evidence>
<name>A0A927HYX1_9HYPH</name>
<dbReference type="InterPro" id="IPR019811">
    <property type="entry name" value="HDH_CS"/>
</dbReference>
<evidence type="ECO:0000259" key="14">
    <source>
        <dbReference type="PROSITE" id="PS51671"/>
    </source>
</evidence>
<dbReference type="InterPro" id="IPR001342">
    <property type="entry name" value="HDH_cat"/>
</dbReference>
<feature type="domain" description="ACT" evidence="14">
    <location>
        <begin position="359"/>
        <end position="444"/>
    </location>
</feature>
<evidence type="ECO:0000256" key="5">
    <source>
        <dbReference type="ARBA" id="ARBA00013376"/>
    </source>
</evidence>
<dbReference type="Pfam" id="PF01842">
    <property type="entry name" value="ACT"/>
    <property type="match status" value="1"/>
</dbReference>
<evidence type="ECO:0000313" key="16">
    <source>
        <dbReference type="Proteomes" id="UP000619295"/>
    </source>
</evidence>
<dbReference type="PROSITE" id="PS01042">
    <property type="entry name" value="HOMOSER_DHGENASE"/>
    <property type="match status" value="1"/>
</dbReference>
<keyword evidence="10" id="KW-0486">Methionine biosynthesis</keyword>
<dbReference type="Gene3D" id="3.30.360.10">
    <property type="entry name" value="Dihydrodipicolinate Reductase, domain 2"/>
    <property type="match status" value="1"/>
</dbReference>
<dbReference type="SUPFAM" id="SSF51735">
    <property type="entry name" value="NAD(P)-binding Rossmann-fold domains"/>
    <property type="match status" value="1"/>
</dbReference>
<dbReference type="RefSeq" id="WP_113252990.1">
    <property type="nucleotide sequence ID" value="NZ_JACXWY010000002.1"/>
</dbReference>
<evidence type="ECO:0000256" key="2">
    <source>
        <dbReference type="ARBA" id="ARBA00005062"/>
    </source>
</evidence>
<comment type="caution">
    <text evidence="15">The sequence shown here is derived from an EMBL/GenBank/DDBJ whole genome shotgun (WGS) entry which is preliminary data.</text>
</comment>
<evidence type="ECO:0000256" key="10">
    <source>
        <dbReference type="ARBA" id="ARBA00023167"/>
    </source>
</evidence>
<dbReference type="GO" id="GO:0004412">
    <property type="term" value="F:homoserine dehydrogenase activity"/>
    <property type="evidence" value="ECO:0007669"/>
    <property type="project" value="UniProtKB-EC"/>
</dbReference>
<dbReference type="GO" id="GO:0009088">
    <property type="term" value="P:threonine biosynthetic process"/>
    <property type="evidence" value="ECO:0007669"/>
    <property type="project" value="UniProtKB-KW"/>
</dbReference>
<organism evidence="15 16">
    <name type="scientific">Bosea spartocytisi</name>
    <dbReference type="NCBI Taxonomy" id="2773451"/>
    <lineage>
        <taxon>Bacteria</taxon>
        <taxon>Pseudomonadati</taxon>
        <taxon>Pseudomonadota</taxon>
        <taxon>Alphaproteobacteria</taxon>
        <taxon>Hyphomicrobiales</taxon>
        <taxon>Boseaceae</taxon>
        <taxon>Bosea</taxon>
    </lineage>
</organism>
<dbReference type="GO" id="GO:0009086">
    <property type="term" value="P:methionine biosynthetic process"/>
    <property type="evidence" value="ECO:0007669"/>
    <property type="project" value="UniProtKB-KW"/>
</dbReference>
<dbReference type="EMBL" id="JACXWY010000002">
    <property type="protein sequence ID" value="MBD3844871.1"/>
    <property type="molecule type" value="Genomic_DNA"/>
</dbReference>
<dbReference type="InterPro" id="IPR005106">
    <property type="entry name" value="Asp/hSer_DH_NAD-bd"/>
</dbReference>
<evidence type="ECO:0000256" key="6">
    <source>
        <dbReference type="ARBA" id="ARBA00022605"/>
    </source>
</evidence>
<dbReference type="PANTHER" id="PTHR43331:SF1">
    <property type="entry name" value="HOMOSERINE DEHYDROGENASE"/>
    <property type="match status" value="1"/>
</dbReference>
<dbReference type="EC" id="1.1.1.3" evidence="4"/>
<evidence type="ECO:0000256" key="4">
    <source>
        <dbReference type="ARBA" id="ARBA00013213"/>
    </source>
</evidence>
<dbReference type="Pfam" id="PF00742">
    <property type="entry name" value="Homoserine_dh"/>
    <property type="match status" value="1"/>
</dbReference>